<dbReference type="PANTHER" id="PTHR42924">
    <property type="entry name" value="EXONUCLEASE"/>
    <property type="match status" value="1"/>
</dbReference>
<dbReference type="InterPro" id="IPR004013">
    <property type="entry name" value="PHP_dom"/>
</dbReference>
<dbReference type="RefSeq" id="WP_092872076.1">
    <property type="nucleotide sequence ID" value="NZ_FOJY01000008.1"/>
</dbReference>
<dbReference type="SUPFAM" id="SSF52540">
    <property type="entry name" value="P-loop containing nucleoside triphosphate hydrolases"/>
    <property type="match status" value="1"/>
</dbReference>
<keyword evidence="3" id="KW-1185">Reference proteome</keyword>
<dbReference type="NCBIfam" id="NF045780">
    <property type="entry name" value="TrlF_fam_ATP"/>
    <property type="match status" value="1"/>
</dbReference>
<dbReference type="GO" id="GO:0035312">
    <property type="term" value="F:5'-3' DNA exonuclease activity"/>
    <property type="evidence" value="ECO:0007669"/>
    <property type="project" value="TreeGrafter"/>
</dbReference>
<dbReference type="Gene3D" id="3.40.50.300">
    <property type="entry name" value="P-loop containing nucleotide triphosphate hydrolases"/>
    <property type="match status" value="2"/>
</dbReference>
<dbReference type="Proteomes" id="UP000198838">
    <property type="component" value="Unassembled WGS sequence"/>
</dbReference>
<organism evidence="2 3">
    <name type="scientific">Acetitomaculum ruminis DSM 5522</name>
    <dbReference type="NCBI Taxonomy" id="1120918"/>
    <lineage>
        <taxon>Bacteria</taxon>
        <taxon>Bacillati</taxon>
        <taxon>Bacillota</taxon>
        <taxon>Clostridia</taxon>
        <taxon>Lachnospirales</taxon>
        <taxon>Lachnospiraceae</taxon>
        <taxon>Acetitomaculum</taxon>
    </lineage>
</organism>
<dbReference type="InterPro" id="IPR003141">
    <property type="entry name" value="Pol/His_phosphatase_N"/>
</dbReference>
<dbReference type="PANTHER" id="PTHR42924:SF3">
    <property type="entry name" value="POLYMERASE_HISTIDINOL PHOSPHATASE N-TERMINAL DOMAIN-CONTAINING PROTEIN"/>
    <property type="match status" value="1"/>
</dbReference>
<protein>
    <submittedName>
        <fullName evidence="2">PHP-associated</fullName>
    </submittedName>
</protein>
<dbReference type="Gene3D" id="3.20.20.140">
    <property type="entry name" value="Metal-dependent hydrolases"/>
    <property type="match status" value="1"/>
</dbReference>
<accession>A0A1I0Y2V4</accession>
<dbReference type="GO" id="GO:0004534">
    <property type="term" value="F:5'-3' RNA exonuclease activity"/>
    <property type="evidence" value="ECO:0007669"/>
    <property type="project" value="TreeGrafter"/>
</dbReference>
<evidence type="ECO:0000259" key="1">
    <source>
        <dbReference type="SMART" id="SM00481"/>
    </source>
</evidence>
<evidence type="ECO:0000313" key="3">
    <source>
        <dbReference type="Proteomes" id="UP000198838"/>
    </source>
</evidence>
<reference evidence="2 3" key="1">
    <citation type="submission" date="2016-10" db="EMBL/GenBank/DDBJ databases">
        <authorList>
            <person name="de Groot N.N."/>
        </authorList>
    </citation>
    <scope>NUCLEOTIDE SEQUENCE [LARGE SCALE GENOMIC DNA]</scope>
    <source>
        <strain evidence="2 3">DSM 5522</strain>
    </source>
</reference>
<name>A0A1I0Y2V4_9FIRM</name>
<dbReference type="Pfam" id="PF02811">
    <property type="entry name" value="PHP"/>
    <property type="match status" value="1"/>
</dbReference>
<dbReference type="InterPro" id="IPR052018">
    <property type="entry name" value="PHP_domain"/>
</dbReference>
<dbReference type="AlphaFoldDB" id="A0A1I0Y2V4"/>
<dbReference type="Pfam" id="PF13263">
    <property type="entry name" value="PHP_C"/>
    <property type="match status" value="1"/>
</dbReference>
<feature type="domain" description="Polymerase/histidinol phosphatase N-terminal" evidence="1">
    <location>
        <begin position="14"/>
        <end position="79"/>
    </location>
</feature>
<dbReference type="STRING" id="1120918.SAMN05216249_10879"/>
<dbReference type="InterPro" id="IPR054787">
    <property type="entry name" value="TrlF_ATPase"/>
</dbReference>
<evidence type="ECO:0000313" key="2">
    <source>
        <dbReference type="EMBL" id="SFB07207.1"/>
    </source>
</evidence>
<dbReference type="InterPro" id="IPR016195">
    <property type="entry name" value="Pol/histidinol_Pase-like"/>
</dbReference>
<gene>
    <name evidence="2" type="ORF">SAMN05216249_10879</name>
</gene>
<dbReference type="EMBL" id="FOJY01000008">
    <property type="protein sequence ID" value="SFB07207.1"/>
    <property type="molecule type" value="Genomic_DNA"/>
</dbReference>
<dbReference type="SUPFAM" id="SSF89550">
    <property type="entry name" value="PHP domain-like"/>
    <property type="match status" value="1"/>
</dbReference>
<sequence length="885" mass="100150">MESFNYGGSTWGNWDLHIHSDASDGKQTPQQIVDEAVNKGISVIALTDHHTVSNIDEIKKYAASKNIVVISGIEFRTEYGAKSVHMIGLFPEKYGNITLDQKGMEELILSPLRLSRTAIVAKGKEEKPGATDDEAFKIGMFKVQVNFKEAADLIHQYGGLVSVHAGNKTNSIEEMKHDGKGTSNVKDVVDSLGTVKEKLLKDYIDICEIGSASDRNAKFYVETYSKPVIAASDAHKTADVGKLFTWIKADKTFDGLRQIIYEPELRVKIQENEPEIKSKYQVIENISFKHADFGNQEIPFNPGLNTIIGGRSSGKSILLGCIAKLADYTGKVKGDNEDYETYLEDVTASMSIQWADGSTERGRKVEYFPQSYINGLAAKAENTAKLIENILKGDSTRRNCYENFERNLSKNNMEIASALESYFTLRGAKKDLEDQLQSVGDPVGIESEISRLQKEVDELKTKLTIKLSDEDEAQYILLKEEFEKRQNHITLLKSALPQLSELANLQVLKDISADLISLPSDVNQRITASYDELRRETGEKWLEIIKQVKDETSNHILDDENKIKEIESNSLYKKGEAFYKENAAVEELNKRLDVEKKKAEGIKEKLEKCKEYDEKIITARNVIMDKHASFYSIMTTISEQVLMEKDDVSIVPLPQFASEKFSSFVDNNFNKRGQKVQTLSEFVWQDATRFNEFIESIFDDIVNGRYTLKGSRNEKQVASELVSTNYYKLIYDVKYQGDTLSSMSEGKKAFVILRLILDFDENECPILIDQPEDDLDNRAIYNDLVTYIRAKKAQRQMILVTHNPNVVVAADSEEVIISNQDGINSKNQDNIKFEYRSGAMENTYEKDKTKPVLISQGIREHVCDLLEGGDIAFKQRENKYGFSIK</sequence>
<dbReference type="OrthoDB" id="9791620at2"/>
<dbReference type="SMART" id="SM00481">
    <property type="entry name" value="POLIIIAc"/>
    <property type="match status" value="1"/>
</dbReference>
<dbReference type="InterPro" id="IPR027417">
    <property type="entry name" value="P-loop_NTPase"/>
</dbReference>
<proteinExistence type="predicted"/>